<protein>
    <submittedName>
        <fullName evidence="1">Uncharacterized protein</fullName>
    </submittedName>
</protein>
<dbReference type="AlphaFoldDB" id="A0A101HN83"/>
<comment type="caution">
    <text evidence="1">The sequence shown here is derived from an EMBL/GenBank/DDBJ whole genome shotgun (WGS) entry which is preliminary data.</text>
</comment>
<dbReference type="Proteomes" id="UP000054092">
    <property type="component" value="Unassembled WGS sequence"/>
</dbReference>
<dbReference type="PATRIC" id="fig|1184387.3.peg.1705"/>
<reference evidence="2" key="1">
    <citation type="journal article" date="2015" name="MBio">
        <title>Genome-Resolved Metagenomic Analysis Reveals Roles for Candidate Phyla and Other Microbial Community Members in Biogeochemical Transformations in Oil Reservoirs.</title>
        <authorList>
            <person name="Hu P."/>
            <person name="Tom L."/>
            <person name="Singh A."/>
            <person name="Thomas B.C."/>
            <person name="Baker B.J."/>
            <person name="Piceno Y.M."/>
            <person name="Andersen G.L."/>
            <person name="Banfield J.F."/>
        </authorList>
    </citation>
    <scope>NUCLEOTIDE SEQUENCE [LARGE SCALE GENOMIC DNA]</scope>
</reference>
<sequence length="225" mass="25293">MGHIYGKKYEKGMVPGDETLKTDLLGMIALYERLKGVIGTEFPEERIKKIIFEHESASQASNDANMADVKRSEDESIKEGIGNEGHPADINFLTLQKVSERSGLPVDRTEEYLDKLEKSGICLSKTIEGEKHFPLESPELVSRLDAIHSKGLSLKEAIETIREGDELDSKKLEEMEQRIEKLSRSIDSLSALLSSHVARYHSTPEKKGFCYHIKQAFKSIGSKKE</sequence>
<organism evidence="1 2">
    <name type="scientific">Mesotoga prima</name>
    <dbReference type="NCBI Taxonomy" id="1184387"/>
    <lineage>
        <taxon>Bacteria</taxon>
        <taxon>Thermotogati</taxon>
        <taxon>Thermotogota</taxon>
        <taxon>Thermotogae</taxon>
        <taxon>Kosmotogales</taxon>
        <taxon>Kosmotogaceae</taxon>
        <taxon>Mesotoga</taxon>
    </lineage>
</organism>
<evidence type="ECO:0000313" key="2">
    <source>
        <dbReference type="Proteomes" id="UP000054092"/>
    </source>
</evidence>
<name>A0A101HN83_9BACT</name>
<dbReference type="EMBL" id="LGGP01000228">
    <property type="protein sequence ID" value="KUK79955.1"/>
    <property type="molecule type" value="Genomic_DNA"/>
</dbReference>
<gene>
    <name evidence="1" type="ORF">XD94_1254</name>
</gene>
<accession>A0A101HN83</accession>
<proteinExistence type="predicted"/>
<evidence type="ECO:0000313" key="1">
    <source>
        <dbReference type="EMBL" id="KUK79955.1"/>
    </source>
</evidence>